<evidence type="ECO:0000313" key="2">
    <source>
        <dbReference type="Proteomes" id="UP001154266"/>
    </source>
</evidence>
<proteinExistence type="predicted"/>
<name>A0ABT6GUM7_MYCGU</name>
<sequence>FGTATLTDIAERLRVPHEVIEPTFDGLIRDGLVLGGGGKLWLTQAGMKQVDAISGLIVGRIVDKLATSSSFEGRPDGDQVEAALERIVHRMLVQRNWTEDRGELVAAPDAQAR</sequence>
<evidence type="ECO:0000313" key="1">
    <source>
        <dbReference type="EMBL" id="MDG5485185.1"/>
    </source>
</evidence>
<reference evidence="1" key="1">
    <citation type="journal article" date="2023" name="Environ. Microbiol.">
        <title>The 2-methylpropene degradation pathway in Mycobacteriaceae family strains.</title>
        <authorList>
            <person name="Helbich S."/>
            <person name="Barrantes I."/>
            <person name="Dos Anjos Borges L.G."/>
            <person name="Pieper D.H."/>
            <person name="Vainshtein Y."/>
            <person name="Sohn K."/>
            <person name="Engesser K.H."/>
        </authorList>
    </citation>
    <scope>NUCLEOTIDE SEQUENCE</scope>
    <source>
        <strain evidence="1">IBE100</strain>
    </source>
</reference>
<feature type="non-terminal residue" evidence="1">
    <location>
        <position position="1"/>
    </location>
</feature>
<gene>
    <name evidence="1" type="ORF">MNO81_20495</name>
</gene>
<protein>
    <submittedName>
        <fullName evidence="1">MFS transporter</fullName>
    </submittedName>
</protein>
<dbReference type="EMBL" id="JAKZMO010000018">
    <property type="protein sequence ID" value="MDG5485185.1"/>
    <property type="molecule type" value="Genomic_DNA"/>
</dbReference>
<organism evidence="1 2">
    <name type="scientific">Mycolicibacterium gadium</name>
    <name type="common">Mycobacterium gadium</name>
    <dbReference type="NCBI Taxonomy" id="1794"/>
    <lineage>
        <taxon>Bacteria</taxon>
        <taxon>Bacillati</taxon>
        <taxon>Actinomycetota</taxon>
        <taxon>Actinomycetes</taxon>
        <taxon>Mycobacteriales</taxon>
        <taxon>Mycobacteriaceae</taxon>
        <taxon>Mycolicibacterium</taxon>
    </lineage>
</organism>
<keyword evidence="2" id="KW-1185">Reference proteome</keyword>
<dbReference type="Proteomes" id="UP001154266">
    <property type="component" value="Unassembled WGS sequence"/>
</dbReference>
<comment type="caution">
    <text evidence="1">The sequence shown here is derived from an EMBL/GenBank/DDBJ whole genome shotgun (WGS) entry which is preliminary data.</text>
</comment>
<accession>A0ABT6GUM7</accession>